<feature type="transmembrane region" description="Helical" evidence="6">
    <location>
        <begin position="299"/>
        <end position="316"/>
    </location>
</feature>
<keyword evidence="8" id="KW-1185">Reference proteome</keyword>
<proteinExistence type="predicted"/>
<feature type="transmembrane region" description="Helical" evidence="6">
    <location>
        <begin position="216"/>
        <end position="234"/>
    </location>
</feature>
<organism evidence="7 8">
    <name type="scientific">Mesonia algae</name>
    <dbReference type="NCBI Taxonomy" id="213248"/>
    <lineage>
        <taxon>Bacteria</taxon>
        <taxon>Pseudomonadati</taxon>
        <taxon>Bacteroidota</taxon>
        <taxon>Flavobacteriia</taxon>
        <taxon>Flavobacteriales</taxon>
        <taxon>Flavobacteriaceae</taxon>
        <taxon>Mesonia</taxon>
    </lineage>
</organism>
<evidence type="ECO:0000256" key="6">
    <source>
        <dbReference type="SAM" id="Phobius"/>
    </source>
</evidence>
<keyword evidence="5 6" id="KW-0472">Membrane</keyword>
<dbReference type="Proteomes" id="UP000249542">
    <property type="component" value="Unassembled WGS sequence"/>
</dbReference>
<keyword evidence="2" id="KW-1003">Cell membrane</keyword>
<dbReference type="InterPro" id="IPR050833">
    <property type="entry name" value="Poly_Biosynth_Transport"/>
</dbReference>
<keyword evidence="4 6" id="KW-1133">Transmembrane helix</keyword>
<evidence type="ECO:0000256" key="1">
    <source>
        <dbReference type="ARBA" id="ARBA00004651"/>
    </source>
</evidence>
<evidence type="ECO:0000256" key="5">
    <source>
        <dbReference type="ARBA" id="ARBA00023136"/>
    </source>
</evidence>
<evidence type="ECO:0000313" key="7">
    <source>
        <dbReference type="EMBL" id="PZW42701.1"/>
    </source>
</evidence>
<feature type="transmembrane region" description="Helical" evidence="6">
    <location>
        <begin position="387"/>
        <end position="411"/>
    </location>
</feature>
<dbReference type="GO" id="GO:0005886">
    <property type="term" value="C:plasma membrane"/>
    <property type="evidence" value="ECO:0007669"/>
    <property type="project" value="UniProtKB-SubCell"/>
</dbReference>
<name>A0A2W7I6Z7_9FLAO</name>
<gene>
    <name evidence="7" type="ORF">LX95_01017</name>
</gene>
<dbReference type="PANTHER" id="PTHR30250:SF11">
    <property type="entry name" value="O-ANTIGEN TRANSPORTER-RELATED"/>
    <property type="match status" value="1"/>
</dbReference>
<evidence type="ECO:0000256" key="4">
    <source>
        <dbReference type="ARBA" id="ARBA00022989"/>
    </source>
</evidence>
<feature type="transmembrane region" description="Helical" evidence="6">
    <location>
        <begin position="178"/>
        <end position="196"/>
    </location>
</feature>
<feature type="transmembrane region" description="Helical" evidence="6">
    <location>
        <begin position="250"/>
        <end position="267"/>
    </location>
</feature>
<protein>
    <submittedName>
        <fullName evidence="7">O-antigen/teichoic acid export membrane protein</fullName>
    </submittedName>
</protein>
<evidence type="ECO:0000313" key="8">
    <source>
        <dbReference type="Proteomes" id="UP000249542"/>
    </source>
</evidence>
<dbReference type="InterPro" id="IPR002528">
    <property type="entry name" value="MATE_fam"/>
</dbReference>
<accession>A0A2W7I6Z7</accession>
<evidence type="ECO:0000256" key="3">
    <source>
        <dbReference type="ARBA" id="ARBA00022692"/>
    </source>
</evidence>
<dbReference type="PANTHER" id="PTHR30250">
    <property type="entry name" value="PST FAMILY PREDICTED COLANIC ACID TRANSPORTER"/>
    <property type="match status" value="1"/>
</dbReference>
<dbReference type="Pfam" id="PF01554">
    <property type="entry name" value="MatE"/>
    <property type="match status" value="1"/>
</dbReference>
<dbReference type="RefSeq" id="WP_111540345.1">
    <property type="nucleotide sequence ID" value="NZ_QKYV01000002.1"/>
</dbReference>
<feature type="transmembrane region" description="Helical" evidence="6">
    <location>
        <begin position="359"/>
        <end position="381"/>
    </location>
</feature>
<feature type="transmembrane region" description="Helical" evidence="6">
    <location>
        <begin position="12"/>
        <end position="32"/>
    </location>
</feature>
<feature type="transmembrane region" description="Helical" evidence="6">
    <location>
        <begin position="449"/>
        <end position="467"/>
    </location>
</feature>
<evidence type="ECO:0000256" key="2">
    <source>
        <dbReference type="ARBA" id="ARBA00022475"/>
    </source>
</evidence>
<dbReference type="GO" id="GO:0042910">
    <property type="term" value="F:xenobiotic transmembrane transporter activity"/>
    <property type="evidence" value="ECO:0007669"/>
    <property type="project" value="InterPro"/>
</dbReference>
<keyword evidence="3 6" id="KW-0812">Transmembrane</keyword>
<feature type="transmembrane region" description="Helical" evidence="6">
    <location>
        <begin position="155"/>
        <end position="172"/>
    </location>
</feature>
<comment type="caution">
    <text evidence="7">The sequence shown here is derived from an EMBL/GenBank/DDBJ whole genome shotgun (WGS) entry which is preliminary data.</text>
</comment>
<feature type="transmembrane region" description="Helical" evidence="6">
    <location>
        <begin position="118"/>
        <end position="139"/>
    </location>
</feature>
<feature type="transmembrane region" description="Helical" evidence="6">
    <location>
        <begin position="38"/>
        <end position="60"/>
    </location>
</feature>
<dbReference type="GO" id="GO:0015297">
    <property type="term" value="F:antiporter activity"/>
    <property type="evidence" value="ECO:0007669"/>
    <property type="project" value="InterPro"/>
</dbReference>
<reference evidence="7 8" key="1">
    <citation type="submission" date="2018-06" db="EMBL/GenBank/DDBJ databases">
        <title>Genomic Encyclopedia of Archaeal and Bacterial Type Strains, Phase II (KMG-II): from individual species to whole genera.</title>
        <authorList>
            <person name="Goeker M."/>
        </authorList>
    </citation>
    <scope>NUCLEOTIDE SEQUENCE [LARGE SCALE GENOMIC DNA]</scope>
    <source>
        <strain evidence="7 8">DSM 15361</strain>
    </source>
</reference>
<comment type="subcellular location">
    <subcellularLocation>
        <location evidence="1">Cell membrane</location>
        <topology evidence="1">Multi-pass membrane protein</topology>
    </subcellularLocation>
</comment>
<sequence length="483" mass="55563">MGIILNQSFKNIIVTYIGFAIGAINVLLLYPHFLEPKYYGLITYLLSASTLVWPIMGFGVHNTLIKFYTSYKRNKDKNRLLTLAIFLPLIVGIFIGVLSLIFQKQILNYFDENALVKPYVWLIVVISIAVAYFEVFFAWSKLKLKSVFGNFMKEVFHRLCVTFLLILFYYDLIEVHQFIYLLTAAYLLRTFIIKIYAFGLLPPKLRFEFPSNKKQVFNYSLLILIAGSVATALLDLDKVMIEHYLPIEKVSVYGIAVYIASVIAVPSRAMHQITLPITAQYLNHKEWDKLKDLYQKSSINLLVVSGLIFLLIVSNVKNLYEMIPNDYQIEFSIVVLLSLIKLYDNVLGNSNSILFNSDYYKIVLISGILVVIVAILLNIWLIPVYGIYGAAIATFLSFALYNTTKLIIVYWKFKMQPITLNTFKILGFIFTLGILFYFIPLDFNPVLDILIRSSVIGLFYLAGAYYFKFSNDINSLIKNYLKK</sequence>
<feature type="transmembrane region" description="Helical" evidence="6">
    <location>
        <begin position="328"/>
        <end position="347"/>
    </location>
</feature>
<dbReference type="EMBL" id="QKYV01000002">
    <property type="protein sequence ID" value="PZW42701.1"/>
    <property type="molecule type" value="Genomic_DNA"/>
</dbReference>
<feature type="transmembrane region" description="Helical" evidence="6">
    <location>
        <begin position="80"/>
        <end position="102"/>
    </location>
</feature>
<dbReference type="AlphaFoldDB" id="A0A2W7I6Z7"/>
<feature type="transmembrane region" description="Helical" evidence="6">
    <location>
        <begin position="423"/>
        <end position="443"/>
    </location>
</feature>